<dbReference type="Gene3D" id="3.40.50.12780">
    <property type="entry name" value="N-terminal domain of ligase-like"/>
    <property type="match status" value="1"/>
</dbReference>
<feature type="domain" description="AMP-binding enzyme C-terminal" evidence="8">
    <location>
        <begin position="587"/>
        <end position="665"/>
    </location>
</feature>
<evidence type="ECO:0000256" key="4">
    <source>
        <dbReference type="ARBA" id="ARBA00022840"/>
    </source>
</evidence>
<evidence type="ECO:0000256" key="3">
    <source>
        <dbReference type="ARBA" id="ARBA00022741"/>
    </source>
</evidence>
<dbReference type="InterPro" id="IPR011904">
    <property type="entry name" value="Ac_CoA_lig"/>
</dbReference>
<dbReference type="PaxDb" id="2903-EOD19498"/>
<dbReference type="RefSeq" id="XP_005771927.1">
    <property type="nucleotide sequence ID" value="XM_005771870.1"/>
</dbReference>
<dbReference type="Proteomes" id="UP000013827">
    <property type="component" value="Unassembled WGS sequence"/>
</dbReference>
<feature type="domain" description="AMP-dependent synthetase/ligase" evidence="7">
    <location>
        <begin position="129"/>
        <end position="517"/>
    </location>
</feature>
<evidence type="ECO:0000259" key="8">
    <source>
        <dbReference type="Pfam" id="PF13193"/>
    </source>
</evidence>
<name>A0A0D3J7L3_EMIH1</name>
<dbReference type="GO" id="GO:0005524">
    <property type="term" value="F:ATP binding"/>
    <property type="evidence" value="ECO:0007669"/>
    <property type="project" value="UniProtKB-UniRule"/>
</dbReference>
<dbReference type="FunFam" id="3.30.300.30:FF:000004">
    <property type="entry name" value="Acetyl-coenzyme A synthetase"/>
    <property type="match status" value="1"/>
</dbReference>
<evidence type="ECO:0000256" key="2">
    <source>
        <dbReference type="ARBA" id="ARBA00022598"/>
    </source>
</evidence>
<evidence type="ECO:0000256" key="5">
    <source>
        <dbReference type="RuleBase" id="RU361147"/>
    </source>
</evidence>
<evidence type="ECO:0000313" key="11">
    <source>
        <dbReference type="Proteomes" id="UP000013827"/>
    </source>
</evidence>
<dbReference type="InterPro" id="IPR000873">
    <property type="entry name" value="AMP-dep_synth/lig_dom"/>
</dbReference>
<dbReference type="EC" id="6.2.1.1" evidence="5"/>
<dbReference type="Pfam" id="PF13193">
    <property type="entry name" value="AMP-binding_C"/>
    <property type="match status" value="1"/>
</dbReference>
<keyword evidence="4 5" id="KW-0067">ATP-binding</keyword>
<dbReference type="InterPro" id="IPR020845">
    <property type="entry name" value="AMP-binding_CS"/>
</dbReference>
<dbReference type="AlphaFoldDB" id="A0A0D3J7L3"/>
<dbReference type="SUPFAM" id="SSF56801">
    <property type="entry name" value="Acetyl-CoA synthetase-like"/>
    <property type="match status" value="1"/>
</dbReference>
<dbReference type="InterPro" id="IPR032387">
    <property type="entry name" value="ACAS_N"/>
</dbReference>
<comment type="catalytic activity">
    <reaction evidence="5">
        <text>acetate + ATP + CoA = acetyl-CoA + AMP + diphosphate</text>
        <dbReference type="Rhea" id="RHEA:23176"/>
        <dbReference type="ChEBI" id="CHEBI:30089"/>
        <dbReference type="ChEBI" id="CHEBI:30616"/>
        <dbReference type="ChEBI" id="CHEBI:33019"/>
        <dbReference type="ChEBI" id="CHEBI:57287"/>
        <dbReference type="ChEBI" id="CHEBI:57288"/>
        <dbReference type="ChEBI" id="CHEBI:456215"/>
        <dbReference type="EC" id="6.2.1.1"/>
    </reaction>
</comment>
<feature type="signal peptide" evidence="6">
    <location>
        <begin position="1"/>
        <end position="17"/>
    </location>
</feature>
<dbReference type="PANTHER" id="PTHR24095:SF14">
    <property type="entry name" value="ACETYL-COENZYME A SYNTHETASE 1"/>
    <property type="match status" value="1"/>
</dbReference>
<dbReference type="NCBIfam" id="TIGR02188">
    <property type="entry name" value="Ac_CoA_lig_AcsA"/>
    <property type="match status" value="1"/>
</dbReference>
<dbReference type="KEGG" id="ehx:EMIHUDRAFT_451133"/>
<dbReference type="InterPro" id="IPR025110">
    <property type="entry name" value="AMP-bd_C"/>
</dbReference>
<protein>
    <recommendedName>
        <fullName evidence="5">Acetyl-coenzyme A synthetase</fullName>
        <ecNumber evidence="5">6.2.1.1</ecNumber>
    </recommendedName>
</protein>
<evidence type="ECO:0000256" key="6">
    <source>
        <dbReference type="SAM" id="SignalP"/>
    </source>
</evidence>
<dbReference type="GO" id="GO:0003987">
    <property type="term" value="F:acetate-CoA ligase activity"/>
    <property type="evidence" value="ECO:0007669"/>
    <property type="project" value="UniProtKB-UniRule"/>
</dbReference>
<dbReference type="OMA" id="TVHTKKI"/>
<keyword evidence="6" id="KW-0732">Signal</keyword>
<dbReference type="InterPro" id="IPR045851">
    <property type="entry name" value="AMP-bd_C_sf"/>
</dbReference>
<feature type="domain" description="Acetyl-coenzyme A synthetase N-terminal" evidence="9">
    <location>
        <begin position="66"/>
        <end position="125"/>
    </location>
</feature>
<keyword evidence="2 5" id="KW-0436">Ligase</keyword>
<dbReference type="STRING" id="2903.R1CA29"/>
<dbReference type="Pfam" id="PF00501">
    <property type="entry name" value="AMP-binding"/>
    <property type="match status" value="1"/>
</dbReference>
<dbReference type="HOGENOM" id="CLU_000022_3_6_1"/>
<dbReference type="CDD" id="cd05966">
    <property type="entry name" value="ACS"/>
    <property type="match status" value="1"/>
</dbReference>
<reference evidence="10" key="2">
    <citation type="submission" date="2024-10" db="UniProtKB">
        <authorList>
            <consortium name="EnsemblProtists"/>
        </authorList>
    </citation>
    <scope>IDENTIFICATION</scope>
</reference>
<accession>A0A0D3J7L3</accession>
<dbReference type="EnsemblProtists" id="EOD19498">
    <property type="protein sequence ID" value="EOD19498"/>
    <property type="gene ID" value="EMIHUDRAFT_451133"/>
</dbReference>
<evidence type="ECO:0000259" key="9">
    <source>
        <dbReference type="Pfam" id="PF16177"/>
    </source>
</evidence>
<feature type="chain" id="PRO_5044221464" description="Acetyl-coenzyme A synthetase" evidence="6">
    <location>
        <begin position="18"/>
        <end position="739"/>
    </location>
</feature>
<dbReference type="PANTHER" id="PTHR24095">
    <property type="entry name" value="ACETYL-COENZYME A SYNTHETASE"/>
    <property type="match status" value="1"/>
</dbReference>
<dbReference type="GO" id="GO:0016208">
    <property type="term" value="F:AMP binding"/>
    <property type="evidence" value="ECO:0007669"/>
    <property type="project" value="InterPro"/>
</dbReference>
<sequence length="739" mass="79650">MLVVATALSAGLVLPRAASPSAGLVRPAHAATHRAAVVAEAAAVVASEVVTPSEFPAGNLRSLAEYDEMYARSVADPSAFWADIADSFHWERRFDEVVDANFDSTKGKVFSSWFSGGTTNLCYNALDRHVAAGKGDQVAFYHESNEEGEELPAWTYAQALAEVQRLANALRGAGVKKGDRVTLFMPMVPQLALAMLACARIGAVHTVVFGGFSAEALASRIEDAASRVVITADGVMRGKKLVGLYEIADKAAGLVRGLEVETQIVLQRLPPDVSGVSLKPGRDVWWGDATAAADPECKVEWVGAEDPLFILYTSGSTGKPKGVLHSTGGYMVYAATTTKYVFDLQPGDVYFCTADCGWITGHSYVTYGPLLNGASQLVFEGVPSYPDAGRLWRMVDKYTIAQLYTAPTAIRALMREGTGPLQGTSRSSLKLLGSVGEPINPEAWRWYYEEVGGSRCPIVDTWWQTETGGVMIVPLPIQGASMKPGCAMRPFFGVQPAVINEQGEEKEGACEGLLAIKAAWPSTIRDVFGDYERYQQTYFPIPGFYLTGEPPRRGGDGCRRDEDGHYWITGRVDDVINVSGHRIGTAEVESAVVLHPNVAEAAVVGYPHPVKGEGIYIYVTLNEGVHESDELRKALVMQCRSEIGAFAAPDVVHWAPSLPKTRSGKIMRRILRKIAASGKEVTADELGDTSTLADPPVVDQLIASHGIWLTYVARSAGIRPMRNIFTWVGVSGGSEAQSL</sequence>
<comment type="similarity">
    <text evidence="1 5">Belongs to the ATP-dependent AMP-binding enzyme family.</text>
</comment>
<dbReference type="eggNOG" id="KOG1175">
    <property type="taxonomic scope" value="Eukaryota"/>
</dbReference>
<dbReference type="PROSITE" id="PS00455">
    <property type="entry name" value="AMP_BINDING"/>
    <property type="match status" value="1"/>
</dbReference>
<evidence type="ECO:0000256" key="1">
    <source>
        <dbReference type="ARBA" id="ARBA00006432"/>
    </source>
</evidence>
<dbReference type="GeneID" id="17264999"/>
<dbReference type="FunFam" id="3.40.50.12780:FF:000001">
    <property type="entry name" value="Acetyl-coenzyme A synthetase"/>
    <property type="match status" value="1"/>
</dbReference>
<keyword evidence="3 5" id="KW-0547">Nucleotide-binding</keyword>
<dbReference type="GO" id="GO:0019427">
    <property type="term" value="P:acetyl-CoA biosynthetic process from acetate"/>
    <property type="evidence" value="ECO:0007669"/>
    <property type="project" value="InterPro"/>
</dbReference>
<evidence type="ECO:0000313" key="10">
    <source>
        <dbReference type="EnsemblProtists" id="EOD19498"/>
    </source>
</evidence>
<organism evidence="10 11">
    <name type="scientific">Emiliania huxleyi (strain CCMP1516)</name>
    <dbReference type="NCBI Taxonomy" id="280463"/>
    <lineage>
        <taxon>Eukaryota</taxon>
        <taxon>Haptista</taxon>
        <taxon>Haptophyta</taxon>
        <taxon>Prymnesiophyceae</taxon>
        <taxon>Isochrysidales</taxon>
        <taxon>Noelaerhabdaceae</taxon>
        <taxon>Emiliania</taxon>
    </lineage>
</organism>
<keyword evidence="11" id="KW-1185">Reference proteome</keyword>
<evidence type="ECO:0000259" key="7">
    <source>
        <dbReference type="Pfam" id="PF00501"/>
    </source>
</evidence>
<dbReference type="InterPro" id="IPR042099">
    <property type="entry name" value="ANL_N_sf"/>
</dbReference>
<reference evidence="11" key="1">
    <citation type="journal article" date="2013" name="Nature">
        <title>Pan genome of the phytoplankton Emiliania underpins its global distribution.</title>
        <authorList>
            <person name="Read B.A."/>
            <person name="Kegel J."/>
            <person name="Klute M.J."/>
            <person name="Kuo A."/>
            <person name="Lefebvre S.C."/>
            <person name="Maumus F."/>
            <person name="Mayer C."/>
            <person name="Miller J."/>
            <person name="Monier A."/>
            <person name="Salamov A."/>
            <person name="Young J."/>
            <person name="Aguilar M."/>
            <person name="Claverie J.M."/>
            <person name="Frickenhaus S."/>
            <person name="Gonzalez K."/>
            <person name="Herman E.K."/>
            <person name="Lin Y.C."/>
            <person name="Napier J."/>
            <person name="Ogata H."/>
            <person name="Sarno A.F."/>
            <person name="Shmutz J."/>
            <person name="Schroeder D."/>
            <person name="de Vargas C."/>
            <person name="Verret F."/>
            <person name="von Dassow P."/>
            <person name="Valentin K."/>
            <person name="Van de Peer Y."/>
            <person name="Wheeler G."/>
            <person name="Dacks J.B."/>
            <person name="Delwiche C.F."/>
            <person name="Dyhrman S.T."/>
            <person name="Glockner G."/>
            <person name="John U."/>
            <person name="Richards T."/>
            <person name="Worden A.Z."/>
            <person name="Zhang X."/>
            <person name="Grigoriev I.V."/>
            <person name="Allen A.E."/>
            <person name="Bidle K."/>
            <person name="Borodovsky M."/>
            <person name="Bowler C."/>
            <person name="Brownlee C."/>
            <person name="Cock J.M."/>
            <person name="Elias M."/>
            <person name="Gladyshev V.N."/>
            <person name="Groth M."/>
            <person name="Guda C."/>
            <person name="Hadaegh A."/>
            <person name="Iglesias-Rodriguez M.D."/>
            <person name="Jenkins J."/>
            <person name="Jones B.M."/>
            <person name="Lawson T."/>
            <person name="Leese F."/>
            <person name="Lindquist E."/>
            <person name="Lobanov A."/>
            <person name="Lomsadze A."/>
            <person name="Malik S.B."/>
            <person name="Marsh M.E."/>
            <person name="Mackinder L."/>
            <person name="Mock T."/>
            <person name="Mueller-Roeber B."/>
            <person name="Pagarete A."/>
            <person name="Parker M."/>
            <person name="Probert I."/>
            <person name="Quesneville H."/>
            <person name="Raines C."/>
            <person name="Rensing S.A."/>
            <person name="Riano-Pachon D.M."/>
            <person name="Richier S."/>
            <person name="Rokitta S."/>
            <person name="Shiraiwa Y."/>
            <person name="Soanes D.M."/>
            <person name="van der Giezen M."/>
            <person name="Wahlund T.M."/>
            <person name="Williams B."/>
            <person name="Wilson W."/>
            <person name="Wolfe G."/>
            <person name="Wurch L.L."/>
        </authorList>
    </citation>
    <scope>NUCLEOTIDE SEQUENCE</scope>
</reference>
<dbReference type="Gene3D" id="3.30.300.30">
    <property type="match status" value="1"/>
</dbReference>
<proteinExistence type="inferred from homology"/>
<dbReference type="Pfam" id="PF16177">
    <property type="entry name" value="ACAS_N"/>
    <property type="match status" value="1"/>
</dbReference>
<dbReference type="NCBIfam" id="NF001208">
    <property type="entry name" value="PRK00174.1"/>
    <property type="match status" value="1"/>
</dbReference>